<gene>
    <name evidence="1" type="ORF">SLEP1_g50472</name>
</gene>
<reference evidence="1 2" key="1">
    <citation type="journal article" date="2021" name="Commun. Biol.">
        <title>The genome of Shorea leprosula (Dipterocarpaceae) highlights the ecological relevance of drought in aseasonal tropical rainforests.</title>
        <authorList>
            <person name="Ng K.K.S."/>
            <person name="Kobayashi M.J."/>
            <person name="Fawcett J.A."/>
            <person name="Hatakeyama M."/>
            <person name="Paape T."/>
            <person name="Ng C.H."/>
            <person name="Ang C.C."/>
            <person name="Tnah L.H."/>
            <person name="Lee C.T."/>
            <person name="Nishiyama T."/>
            <person name="Sese J."/>
            <person name="O'Brien M.J."/>
            <person name="Copetti D."/>
            <person name="Mohd Noor M.I."/>
            <person name="Ong R.C."/>
            <person name="Putra M."/>
            <person name="Sireger I.Z."/>
            <person name="Indrioko S."/>
            <person name="Kosugi Y."/>
            <person name="Izuno A."/>
            <person name="Isagi Y."/>
            <person name="Lee S.L."/>
            <person name="Shimizu K.K."/>
        </authorList>
    </citation>
    <scope>NUCLEOTIDE SEQUENCE [LARGE SCALE GENOMIC DNA]</scope>
    <source>
        <strain evidence="1">214</strain>
    </source>
</reference>
<evidence type="ECO:0000313" key="1">
    <source>
        <dbReference type="EMBL" id="GKV43139.1"/>
    </source>
</evidence>
<comment type="caution">
    <text evidence="1">The sequence shown here is derived from an EMBL/GenBank/DDBJ whole genome shotgun (WGS) entry which is preliminary data.</text>
</comment>
<dbReference type="Proteomes" id="UP001054252">
    <property type="component" value="Unassembled WGS sequence"/>
</dbReference>
<proteinExistence type="predicted"/>
<name>A0AAV5M1H3_9ROSI</name>
<dbReference type="AlphaFoldDB" id="A0AAV5M1H3"/>
<accession>A0AAV5M1H3</accession>
<evidence type="ECO:0000313" key="2">
    <source>
        <dbReference type="Proteomes" id="UP001054252"/>
    </source>
</evidence>
<keyword evidence="2" id="KW-1185">Reference proteome</keyword>
<organism evidence="1 2">
    <name type="scientific">Rubroshorea leprosula</name>
    <dbReference type="NCBI Taxonomy" id="152421"/>
    <lineage>
        <taxon>Eukaryota</taxon>
        <taxon>Viridiplantae</taxon>
        <taxon>Streptophyta</taxon>
        <taxon>Embryophyta</taxon>
        <taxon>Tracheophyta</taxon>
        <taxon>Spermatophyta</taxon>
        <taxon>Magnoliopsida</taxon>
        <taxon>eudicotyledons</taxon>
        <taxon>Gunneridae</taxon>
        <taxon>Pentapetalae</taxon>
        <taxon>rosids</taxon>
        <taxon>malvids</taxon>
        <taxon>Malvales</taxon>
        <taxon>Dipterocarpaceae</taxon>
        <taxon>Rubroshorea</taxon>
    </lineage>
</organism>
<protein>
    <submittedName>
        <fullName evidence="1">Uncharacterized protein</fullName>
    </submittedName>
</protein>
<dbReference type="EMBL" id="BPVZ01000165">
    <property type="protein sequence ID" value="GKV43139.1"/>
    <property type="molecule type" value="Genomic_DNA"/>
</dbReference>
<sequence length="130" mass="14300">MRNPEPVRGSQGTQIWVPHETQHWVSEEPRTGFLTNPELGFERNLMKPSTGFLTNPKLGFERNPDLGSSRNLTLGLRGTQLAWIKTGRTGRTTAISGWGSRSCTSKLTGTIPKLSLMASMLLDSLESCAN</sequence>